<dbReference type="Gramene" id="FCD_00022865-RA">
    <property type="protein sequence ID" value="FCD_00022865-RA:cds"/>
    <property type="gene ID" value="FCD_00022865"/>
</dbReference>
<accession>A0AA88D3Q0</accession>
<comment type="caution">
    <text evidence="1">The sequence shown here is derived from an EMBL/GenBank/DDBJ whole genome shotgun (WGS) entry which is preliminary data.</text>
</comment>
<keyword evidence="2" id="KW-1185">Reference proteome</keyword>
<proteinExistence type="predicted"/>
<sequence>MANSSFSNSSHYCKPDRARYVAYGGGCHPLPPPRFSRGLWHRCFGGGVFRRREMPLPWGTGNGLANGLPSVAQILRNKGHYSPVTTTGGKVVVGCSPSRLLDYFLE</sequence>
<gene>
    <name evidence="1" type="ORF">TIFTF001_014102</name>
</gene>
<protein>
    <submittedName>
        <fullName evidence="1">Uncharacterized protein</fullName>
    </submittedName>
</protein>
<dbReference type="Proteomes" id="UP001187192">
    <property type="component" value="Unassembled WGS sequence"/>
</dbReference>
<organism evidence="1 2">
    <name type="scientific">Ficus carica</name>
    <name type="common">Common fig</name>
    <dbReference type="NCBI Taxonomy" id="3494"/>
    <lineage>
        <taxon>Eukaryota</taxon>
        <taxon>Viridiplantae</taxon>
        <taxon>Streptophyta</taxon>
        <taxon>Embryophyta</taxon>
        <taxon>Tracheophyta</taxon>
        <taxon>Spermatophyta</taxon>
        <taxon>Magnoliopsida</taxon>
        <taxon>eudicotyledons</taxon>
        <taxon>Gunneridae</taxon>
        <taxon>Pentapetalae</taxon>
        <taxon>rosids</taxon>
        <taxon>fabids</taxon>
        <taxon>Rosales</taxon>
        <taxon>Moraceae</taxon>
        <taxon>Ficeae</taxon>
        <taxon>Ficus</taxon>
    </lineage>
</organism>
<dbReference type="EMBL" id="BTGU01000019">
    <property type="protein sequence ID" value="GMN44903.1"/>
    <property type="molecule type" value="Genomic_DNA"/>
</dbReference>
<evidence type="ECO:0000313" key="2">
    <source>
        <dbReference type="Proteomes" id="UP001187192"/>
    </source>
</evidence>
<name>A0AA88D3Q0_FICCA</name>
<reference evidence="1" key="1">
    <citation type="submission" date="2023-07" db="EMBL/GenBank/DDBJ databases">
        <title>draft genome sequence of fig (Ficus carica).</title>
        <authorList>
            <person name="Takahashi T."/>
            <person name="Nishimura K."/>
        </authorList>
    </citation>
    <scope>NUCLEOTIDE SEQUENCE</scope>
</reference>
<evidence type="ECO:0000313" key="1">
    <source>
        <dbReference type="EMBL" id="GMN44903.1"/>
    </source>
</evidence>
<dbReference type="AlphaFoldDB" id="A0AA88D3Q0"/>